<dbReference type="GO" id="GO:0016787">
    <property type="term" value="F:hydrolase activity"/>
    <property type="evidence" value="ECO:0007669"/>
    <property type="project" value="UniProtKB-KW"/>
</dbReference>
<evidence type="ECO:0000256" key="1">
    <source>
        <dbReference type="SAM" id="Phobius"/>
    </source>
</evidence>
<keyword evidence="1" id="KW-0812">Transmembrane</keyword>
<protein>
    <submittedName>
        <fullName evidence="2">Metal-dependent hydrolase</fullName>
    </submittedName>
</protein>
<dbReference type="Pfam" id="PF04307">
    <property type="entry name" value="YdjM"/>
    <property type="match status" value="1"/>
</dbReference>
<feature type="transmembrane region" description="Helical" evidence="1">
    <location>
        <begin position="92"/>
        <end position="113"/>
    </location>
</feature>
<sequence length="160" mass="17088">MPITPFHFGLGAALHGAAPRHLSFLAFCAANVLIDVESAWNLLRGHHPVHAFFHSYLGATLAGLLTAGLGWLGRRWRQRRGSVKRPPGQARAVTVGALLGAGSHVMLDSVMHADIRPLAPFSEANGLYGLLPLPELHLLLVGLGVLGGLAVWLRRLHAGE</sequence>
<dbReference type="RefSeq" id="WP_285980576.1">
    <property type="nucleotide sequence ID" value="NZ_JASVDS010000001.1"/>
</dbReference>
<feature type="transmembrane region" description="Helical" evidence="1">
    <location>
        <begin position="52"/>
        <end position="72"/>
    </location>
</feature>
<dbReference type="EMBL" id="JASVDS010000001">
    <property type="protein sequence ID" value="MDL5030439.1"/>
    <property type="molecule type" value="Genomic_DNA"/>
</dbReference>
<evidence type="ECO:0000313" key="3">
    <source>
        <dbReference type="Proteomes" id="UP001238603"/>
    </source>
</evidence>
<proteinExistence type="predicted"/>
<evidence type="ECO:0000313" key="2">
    <source>
        <dbReference type="EMBL" id="MDL5030439.1"/>
    </source>
</evidence>
<organism evidence="2 3">
    <name type="scientific">Roseateles subflavus</name>
    <dbReference type="NCBI Taxonomy" id="3053353"/>
    <lineage>
        <taxon>Bacteria</taxon>
        <taxon>Pseudomonadati</taxon>
        <taxon>Pseudomonadota</taxon>
        <taxon>Betaproteobacteria</taxon>
        <taxon>Burkholderiales</taxon>
        <taxon>Sphaerotilaceae</taxon>
        <taxon>Roseateles</taxon>
    </lineage>
</organism>
<keyword evidence="1" id="KW-0472">Membrane</keyword>
<dbReference type="Proteomes" id="UP001238603">
    <property type="component" value="Unassembled WGS sequence"/>
</dbReference>
<keyword evidence="3" id="KW-1185">Reference proteome</keyword>
<dbReference type="InterPro" id="IPR007404">
    <property type="entry name" value="YdjM-like"/>
</dbReference>
<comment type="caution">
    <text evidence="2">The sequence shown here is derived from an EMBL/GenBank/DDBJ whole genome shotgun (WGS) entry which is preliminary data.</text>
</comment>
<keyword evidence="1" id="KW-1133">Transmembrane helix</keyword>
<reference evidence="2 3" key="1">
    <citation type="submission" date="2023-06" db="EMBL/GenBank/DDBJ databases">
        <title>Pelomonas sp. APW6 16S ribosomal RNA gene genome sequencing and assembly.</title>
        <authorList>
            <person name="Woo H."/>
        </authorList>
    </citation>
    <scope>NUCLEOTIDE SEQUENCE [LARGE SCALE GENOMIC DNA]</scope>
    <source>
        <strain evidence="2 3">APW6</strain>
    </source>
</reference>
<keyword evidence="2" id="KW-0378">Hydrolase</keyword>
<feature type="transmembrane region" description="Helical" evidence="1">
    <location>
        <begin position="133"/>
        <end position="153"/>
    </location>
</feature>
<accession>A0ABT7LC57</accession>
<name>A0ABT7LC57_9BURK</name>
<gene>
    <name evidence="2" type="ORF">QRD43_00860</name>
</gene>